<keyword evidence="1" id="KW-0732">Signal</keyword>
<evidence type="ECO:0000313" key="2">
    <source>
        <dbReference type="EMBL" id="TCI09735.1"/>
    </source>
</evidence>
<evidence type="ECO:0000256" key="1">
    <source>
        <dbReference type="SAM" id="SignalP"/>
    </source>
</evidence>
<dbReference type="EMBL" id="SJTG01000002">
    <property type="protein sequence ID" value="TCI09735.1"/>
    <property type="molecule type" value="Genomic_DNA"/>
</dbReference>
<evidence type="ECO:0000313" key="3">
    <source>
        <dbReference type="Proteomes" id="UP000291822"/>
    </source>
</evidence>
<reference evidence="2 3" key="1">
    <citation type="submission" date="2019-02" db="EMBL/GenBank/DDBJ databases">
        <title>Dyella amyloliquefaciens sp. nov., isolated from forest soil.</title>
        <authorList>
            <person name="Gao Z.-H."/>
            <person name="Qiu L.-H."/>
        </authorList>
    </citation>
    <scope>NUCLEOTIDE SEQUENCE [LARGE SCALE GENOMIC DNA]</scope>
    <source>
        <strain evidence="2 3">KACC 12747</strain>
    </source>
</reference>
<sequence>MPAFGPAIRACCLALFTLALGAAPLAHAQLGPSSLPDADKQQIKNYTLNEDVFNRLMAATQEARAAGIPPQAAPDPAKVHNLDDLTRQAMAGDPRIPALVKKHGFTPREFMLANIALMNAALAAQARKDPSLAGNLNQVWVNPDNIRFYEAHQAQIAAQMQAGH</sequence>
<gene>
    <name evidence="2" type="ORF">EZM97_12310</name>
</gene>
<name>A0A4R0YPD2_9GAMM</name>
<protein>
    <recommendedName>
        <fullName evidence="4">DUF4168 domain-containing protein</fullName>
    </recommendedName>
</protein>
<evidence type="ECO:0008006" key="4">
    <source>
        <dbReference type="Google" id="ProtNLM"/>
    </source>
</evidence>
<dbReference type="RefSeq" id="WP_131407066.1">
    <property type="nucleotide sequence ID" value="NZ_SJTG01000002.1"/>
</dbReference>
<feature type="chain" id="PRO_5020898903" description="DUF4168 domain-containing protein" evidence="1">
    <location>
        <begin position="29"/>
        <end position="164"/>
    </location>
</feature>
<organism evidence="2 3">
    <name type="scientific">Dyella soli</name>
    <dbReference type="NCBI Taxonomy" id="522319"/>
    <lineage>
        <taxon>Bacteria</taxon>
        <taxon>Pseudomonadati</taxon>
        <taxon>Pseudomonadota</taxon>
        <taxon>Gammaproteobacteria</taxon>
        <taxon>Lysobacterales</taxon>
        <taxon>Rhodanobacteraceae</taxon>
        <taxon>Dyella</taxon>
    </lineage>
</organism>
<feature type="signal peptide" evidence="1">
    <location>
        <begin position="1"/>
        <end position="28"/>
    </location>
</feature>
<dbReference type="AlphaFoldDB" id="A0A4R0YPD2"/>
<proteinExistence type="predicted"/>
<keyword evidence="3" id="KW-1185">Reference proteome</keyword>
<accession>A0A4R0YPD2</accession>
<dbReference type="Proteomes" id="UP000291822">
    <property type="component" value="Unassembled WGS sequence"/>
</dbReference>
<comment type="caution">
    <text evidence="2">The sequence shown here is derived from an EMBL/GenBank/DDBJ whole genome shotgun (WGS) entry which is preliminary data.</text>
</comment>